<dbReference type="PANTHER" id="PTHR36406:SF2">
    <property type="entry name" value="MEDIATOR OF RNA POLYMERASE II TRANSCRIPTION SUBUNIT 30"/>
    <property type="match status" value="1"/>
</dbReference>
<proteinExistence type="predicted"/>
<evidence type="ECO:0000313" key="3">
    <source>
        <dbReference type="Proteomes" id="UP000623129"/>
    </source>
</evidence>
<comment type="caution">
    <text evidence="2">The sequence shown here is derived from an EMBL/GenBank/DDBJ whole genome shotgun (WGS) entry which is preliminary data.</text>
</comment>
<dbReference type="InterPro" id="IPR034568">
    <property type="entry name" value="MED30"/>
</dbReference>
<dbReference type="AlphaFoldDB" id="A0A833QJC1"/>
<dbReference type="EMBL" id="SWLB01000023">
    <property type="protein sequence ID" value="KAF3323634.1"/>
    <property type="molecule type" value="Genomic_DNA"/>
</dbReference>
<evidence type="ECO:0000256" key="1">
    <source>
        <dbReference type="SAM" id="MobiDB-lite"/>
    </source>
</evidence>
<gene>
    <name evidence="2" type="ORF">FCM35_KLT12365</name>
</gene>
<accession>A0A833QJC1</accession>
<feature type="compositionally biased region" description="Gly residues" evidence="1">
    <location>
        <begin position="83"/>
        <end position="92"/>
    </location>
</feature>
<name>A0A833QJC1_9POAL</name>
<dbReference type="GO" id="GO:0016592">
    <property type="term" value="C:mediator complex"/>
    <property type="evidence" value="ECO:0007669"/>
    <property type="project" value="InterPro"/>
</dbReference>
<protein>
    <submittedName>
        <fullName evidence="2">Mediator of RNA polymerase 2 transcription subunit 30</fullName>
    </submittedName>
</protein>
<dbReference type="PANTHER" id="PTHR36406">
    <property type="entry name" value="MEDIATOR OF RNA POLYMERASE II TRANSCRIPTION SUBUNIT 30"/>
    <property type="match status" value="1"/>
</dbReference>
<reference evidence="2" key="1">
    <citation type="submission" date="2020-01" db="EMBL/GenBank/DDBJ databases">
        <title>Genome sequence of Kobresia littledalei, the first chromosome-level genome in the family Cyperaceae.</title>
        <authorList>
            <person name="Qu G."/>
        </authorList>
    </citation>
    <scope>NUCLEOTIDE SEQUENCE</scope>
    <source>
        <strain evidence="2">C.B.Clarke</strain>
        <tissue evidence="2">Leaf</tissue>
    </source>
</reference>
<dbReference type="Proteomes" id="UP000623129">
    <property type="component" value="Unassembled WGS sequence"/>
</dbReference>
<keyword evidence="3" id="KW-1185">Reference proteome</keyword>
<organism evidence="2 3">
    <name type="scientific">Carex littledalei</name>
    <dbReference type="NCBI Taxonomy" id="544730"/>
    <lineage>
        <taxon>Eukaryota</taxon>
        <taxon>Viridiplantae</taxon>
        <taxon>Streptophyta</taxon>
        <taxon>Embryophyta</taxon>
        <taxon>Tracheophyta</taxon>
        <taxon>Spermatophyta</taxon>
        <taxon>Magnoliopsida</taxon>
        <taxon>Liliopsida</taxon>
        <taxon>Poales</taxon>
        <taxon>Cyperaceae</taxon>
        <taxon>Cyperoideae</taxon>
        <taxon>Cariceae</taxon>
        <taxon>Carex</taxon>
        <taxon>Carex subgen. Euthyceras</taxon>
    </lineage>
</organism>
<sequence length="191" mass="20809">MATKTKQELAREAQIHLEETISAAYHILSSMSDELCDAALWPSSTASVGLNTSNHHHPLHHVAPPPAPQTFDAPDSTHPAEFGSGGSGGVSTGGSLDQARHRYKTAVTSLRASINSLCAISSQENIPVPKSDLSDIDRLEAHAASLRKNWDLLKSLVGFQGLEILSSFSLFKSLRREKEKRNRDRERIFGS</sequence>
<evidence type="ECO:0000313" key="2">
    <source>
        <dbReference type="EMBL" id="KAF3323634.1"/>
    </source>
</evidence>
<dbReference type="OrthoDB" id="532289at2759"/>
<feature type="region of interest" description="Disordered" evidence="1">
    <location>
        <begin position="55"/>
        <end position="96"/>
    </location>
</feature>